<feature type="domain" description="UvrD-like helicase C-terminal" evidence="2">
    <location>
        <begin position="365"/>
        <end position="401"/>
    </location>
</feature>
<feature type="domain" description="DNA helicase Pif1-like DEAD-box helicase" evidence="1">
    <location>
        <begin position="15"/>
        <end position="213"/>
    </location>
</feature>
<reference evidence="5" key="1">
    <citation type="submission" date="2016-11" db="EMBL/GenBank/DDBJ databases">
        <authorList>
            <person name="Varghese N."/>
            <person name="Submissions S."/>
        </authorList>
    </citation>
    <scope>NUCLEOTIDE SEQUENCE [LARGE SCALE GENOMIC DNA]</scope>
    <source>
        <strain evidence="5">DSM 27370</strain>
    </source>
</reference>
<dbReference type="InterPro" id="IPR010285">
    <property type="entry name" value="DNA_helicase_pif1-like_DEAD"/>
</dbReference>
<evidence type="ECO:0000259" key="3">
    <source>
        <dbReference type="Pfam" id="PF14493"/>
    </source>
</evidence>
<dbReference type="Gene3D" id="3.40.50.300">
    <property type="entry name" value="P-loop containing nucleotide triphosphate hydrolases"/>
    <property type="match status" value="2"/>
</dbReference>
<proteinExistence type="predicted"/>
<evidence type="ECO:0000259" key="1">
    <source>
        <dbReference type="Pfam" id="PF05970"/>
    </source>
</evidence>
<dbReference type="Pfam" id="PF05970">
    <property type="entry name" value="PIF1"/>
    <property type="match status" value="1"/>
</dbReference>
<feature type="domain" description="Helicase Helix-turn-helix" evidence="3">
    <location>
        <begin position="621"/>
        <end position="709"/>
    </location>
</feature>
<dbReference type="CDD" id="cd18809">
    <property type="entry name" value="SF1_C_RecD"/>
    <property type="match status" value="1"/>
</dbReference>
<sequence>MNITISDTFKLASDIVCHTSQSVYLTGKAGTGKTTFLHYIRSHCNKNIIVAAPTGVAAINAGGVTLHSLLQLPFEPFTPNFEGKKKLDYHFKLRRSKIEMLRELELLVIDEVSMLRADMLDAVDYMLRRYRNNTHPFGGVQLLLIGDMFQLPPVVQNTEWEILKSFYQSPFFFHAQVLAEYPLLYLELKTIYRQNDPQFVEILNRIRNNRTTTADLELLNSHYNPQFVPPKDSQYVTLCTHNYKADQINKAELSRLQSKEFTFKGQIRGDFSENALPTDNDLTLKAGAQIMFIKNDAGESRRYYNGKIGIIESLKEESIIVRFENGDLLEVDKESWRNVRYRLNEDSGEIEEEELGSFTQYPIRLAWAITIHKSQGLTFDHVIIDAGQAFAAGQVYVALSRCTSLGGIVLYSRLTQHSISTDPYAIEFSKKEQPVNTLQEILEQEKPRFCAEQLLRYFDWTPYIRSIQSFNEIASEKKIPDQEEVLGMISRLYVDVKKQDEIARNFQKELRVILSVPKPDITRLEERVQKAILYFHNDIQTKIIVPIEEHLAAYTKKSKVKAYVKKVSEIHATLLKLLEKLEHISYGDIQLTTDLTLRRITPQITESIEPEKKSKPQKGDSKKITLSLFNEGMNIKQIATERNLSTTTIENHLADFILSGEIAVEQLIPESKLSYMIPVIQKQNTSTSLSALKELLPKECTYMDIKAVLNHLRSGRNEIT</sequence>
<dbReference type="Proteomes" id="UP000184480">
    <property type="component" value="Unassembled WGS sequence"/>
</dbReference>
<dbReference type="AlphaFoldDB" id="A0A1M5GJ59"/>
<dbReference type="Gene3D" id="2.30.30.940">
    <property type="match status" value="1"/>
</dbReference>
<dbReference type="InterPro" id="IPR029491">
    <property type="entry name" value="Helicase_HTH"/>
</dbReference>
<dbReference type="EMBL" id="FQUC01000014">
    <property type="protein sequence ID" value="SHG03748.1"/>
    <property type="molecule type" value="Genomic_DNA"/>
</dbReference>
<dbReference type="PANTHER" id="PTHR47642:SF7">
    <property type="entry name" value="ATP-DEPENDENT DNA HELICASE PIF1"/>
    <property type="match status" value="1"/>
</dbReference>
<dbReference type="GO" id="GO:0003678">
    <property type="term" value="F:DNA helicase activity"/>
    <property type="evidence" value="ECO:0007669"/>
    <property type="project" value="InterPro"/>
</dbReference>
<evidence type="ECO:0000313" key="5">
    <source>
        <dbReference type="Proteomes" id="UP000184480"/>
    </source>
</evidence>
<accession>A0A1M5GJ59</accession>
<dbReference type="GO" id="GO:0000723">
    <property type="term" value="P:telomere maintenance"/>
    <property type="evidence" value="ECO:0007669"/>
    <property type="project" value="InterPro"/>
</dbReference>
<name>A0A1M5GJ59_9BACT</name>
<evidence type="ECO:0000313" key="4">
    <source>
        <dbReference type="EMBL" id="SHG03748.1"/>
    </source>
</evidence>
<keyword evidence="5" id="KW-1185">Reference proteome</keyword>
<keyword evidence="4" id="KW-0067">ATP-binding</keyword>
<dbReference type="GO" id="GO:0006281">
    <property type="term" value="P:DNA repair"/>
    <property type="evidence" value="ECO:0007669"/>
    <property type="project" value="InterPro"/>
</dbReference>
<dbReference type="SUPFAM" id="SSF52540">
    <property type="entry name" value="P-loop containing nucleoside triphosphate hydrolases"/>
    <property type="match status" value="2"/>
</dbReference>
<dbReference type="Pfam" id="PF13538">
    <property type="entry name" value="UvrD_C_2"/>
    <property type="match status" value="1"/>
</dbReference>
<keyword evidence="4" id="KW-0378">Hydrolase</keyword>
<dbReference type="RefSeq" id="WP_062181708.1">
    <property type="nucleotide sequence ID" value="NZ_BBXL01000014.1"/>
</dbReference>
<dbReference type="InterPro" id="IPR027417">
    <property type="entry name" value="P-loop_NTPase"/>
</dbReference>
<dbReference type="Pfam" id="PF14493">
    <property type="entry name" value="HTH_40"/>
    <property type="match status" value="1"/>
</dbReference>
<dbReference type="PANTHER" id="PTHR47642">
    <property type="entry name" value="ATP-DEPENDENT DNA HELICASE"/>
    <property type="match status" value="1"/>
</dbReference>
<gene>
    <name evidence="4" type="ORF">SAMN05444362_11432</name>
</gene>
<keyword evidence="4" id="KW-0547">Nucleotide-binding</keyword>
<dbReference type="OrthoDB" id="9763659at2"/>
<organism evidence="4 5">
    <name type="scientific">Dysgonomonas macrotermitis</name>
    <dbReference type="NCBI Taxonomy" id="1346286"/>
    <lineage>
        <taxon>Bacteria</taxon>
        <taxon>Pseudomonadati</taxon>
        <taxon>Bacteroidota</taxon>
        <taxon>Bacteroidia</taxon>
        <taxon>Bacteroidales</taxon>
        <taxon>Dysgonomonadaceae</taxon>
        <taxon>Dysgonomonas</taxon>
    </lineage>
</organism>
<dbReference type="FunFam" id="3.40.50.300:FF:001498">
    <property type="entry name" value="ATP-dependent DNA helicase"/>
    <property type="match status" value="1"/>
</dbReference>
<evidence type="ECO:0000259" key="2">
    <source>
        <dbReference type="Pfam" id="PF13538"/>
    </source>
</evidence>
<keyword evidence="4" id="KW-0347">Helicase</keyword>
<dbReference type="InterPro" id="IPR051055">
    <property type="entry name" value="PIF1_helicase"/>
</dbReference>
<protein>
    <submittedName>
        <fullName evidence="4">UvrD-like helicase C-terminal domain-containing protein</fullName>
    </submittedName>
</protein>
<dbReference type="STRING" id="1346286.SAMN05444362_11432"/>
<dbReference type="InterPro" id="IPR027785">
    <property type="entry name" value="UvrD-like_helicase_C"/>
</dbReference>